<sequence length="247" mass="26787">VRETLNQTRAKVIIIGGGIIGCSIAYYLAKLGVEATVIEKENRVGSAASWAAAGILACHASTRNPYAELCRHSLVLYPALAKELQTVTDINIEFTQSGILYIFLTEAEKKNWEGLAQRRLNNGYSAEILSSEGAQALEPSISKKILGGVYFPDDAQVRNPRLVRALARAATKLGTKFLNGYSVNQFLFDGNQVVGVKSSRGHIFGDQFVIAAGPWSHQVTNFLDVNLPVKPAKGQMIIAETAEPIIN</sequence>
<keyword evidence="1" id="KW-0560">Oxidoreductase</keyword>
<evidence type="ECO:0000256" key="1">
    <source>
        <dbReference type="ARBA" id="ARBA00023002"/>
    </source>
</evidence>
<dbReference type="Pfam" id="PF01266">
    <property type="entry name" value="DAO"/>
    <property type="match status" value="1"/>
</dbReference>
<evidence type="ECO:0000259" key="3">
    <source>
        <dbReference type="Pfam" id="PF01266"/>
    </source>
</evidence>
<feature type="non-terminal residue" evidence="4">
    <location>
        <position position="1"/>
    </location>
</feature>
<reference evidence="4" key="1">
    <citation type="submission" date="2018-05" db="EMBL/GenBank/DDBJ databases">
        <authorList>
            <person name="Lanie J.A."/>
            <person name="Ng W.-L."/>
            <person name="Kazmierczak K.M."/>
            <person name="Andrzejewski T.M."/>
            <person name="Davidsen T.M."/>
            <person name="Wayne K.J."/>
            <person name="Tettelin H."/>
            <person name="Glass J.I."/>
            <person name="Rusch D."/>
            <person name="Podicherti R."/>
            <person name="Tsui H.-C.T."/>
            <person name="Winkler M.E."/>
        </authorList>
    </citation>
    <scope>NUCLEOTIDE SEQUENCE</scope>
</reference>
<dbReference type="GO" id="GO:0005737">
    <property type="term" value="C:cytoplasm"/>
    <property type="evidence" value="ECO:0007669"/>
    <property type="project" value="TreeGrafter"/>
</dbReference>
<dbReference type="AlphaFoldDB" id="A0A382RQL7"/>
<dbReference type="EMBL" id="UINC01123162">
    <property type="protein sequence ID" value="SVC99445.1"/>
    <property type="molecule type" value="Genomic_DNA"/>
</dbReference>
<feature type="transmembrane region" description="Helical" evidence="2">
    <location>
        <begin position="12"/>
        <end position="29"/>
    </location>
</feature>
<dbReference type="InterPro" id="IPR036188">
    <property type="entry name" value="FAD/NAD-bd_sf"/>
</dbReference>
<gene>
    <name evidence="4" type="ORF">METZ01_LOCUS352299</name>
</gene>
<keyword evidence="2" id="KW-1133">Transmembrane helix</keyword>
<evidence type="ECO:0000313" key="4">
    <source>
        <dbReference type="EMBL" id="SVC99445.1"/>
    </source>
</evidence>
<proteinExistence type="predicted"/>
<accession>A0A382RQL7</accession>
<dbReference type="Gene3D" id="3.30.9.10">
    <property type="entry name" value="D-Amino Acid Oxidase, subunit A, domain 2"/>
    <property type="match status" value="1"/>
</dbReference>
<dbReference type="PANTHER" id="PTHR13847">
    <property type="entry name" value="SARCOSINE DEHYDROGENASE-RELATED"/>
    <property type="match status" value="1"/>
</dbReference>
<dbReference type="Gene3D" id="3.50.50.60">
    <property type="entry name" value="FAD/NAD(P)-binding domain"/>
    <property type="match status" value="1"/>
</dbReference>
<evidence type="ECO:0000256" key="2">
    <source>
        <dbReference type="SAM" id="Phobius"/>
    </source>
</evidence>
<keyword evidence="2" id="KW-0472">Membrane</keyword>
<dbReference type="PRINTS" id="PR00411">
    <property type="entry name" value="PNDRDTASEI"/>
</dbReference>
<dbReference type="InterPro" id="IPR006076">
    <property type="entry name" value="FAD-dep_OxRdtase"/>
</dbReference>
<feature type="non-terminal residue" evidence="4">
    <location>
        <position position="247"/>
    </location>
</feature>
<keyword evidence="2" id="KW-0812">Transmembrane</keyword>
<dbReference type="SUPFAM" id="SSF51905">
    <property type="entry name" value="FAD/NAD(P)-binding domain"/>
    <property type="match status" value="1"/>
</dbReference>
<organism evidence="4">
    <name type="scientific">marine metagenome</name>
    <dbReference type="NCBI Taxonomy" id="408172"/>
    <lineage>
        <taxon>unclassified sequences</taxon>
        <taxon>metagenomes</taxon>
        <taxon>ecological metagenomes</taxon>
    </lineage>
</organism>
<name>A0A382RQL7_9ZZZZ</name>
<dbReference type="GO" id="GO:0016491">
    <property type="term" value="F:oxidoreductase activity"/>
    <property type="evidence" value="ECO:0007669"/>
    <property type="project" value="UniProtKB-KW"/>
</dbReference>
<protein>
    <recommendedName>
        <fullName evidence="3">FAD dependent oxidoreductase domain-containing protein</fullName>
    </recommendedName>
</protein>
<dbReference type="PANTHER" id="PTHR13847:SF289">
    <property type="entry name" value="GLYCINE OXIDASE"/>
    <property type="match status" value="1"/>
</dbReference>
<feature type="domain" description="FAD dependent oxidoreductase" evidence="3">
    <location>
        <begin position="11"/>
        <end position="241"/>
    </location>
</feature>